<protein>
    <recommendedName>
        <fullName evidence="4">F-box domain-containing protein</fullName>
    </recommendedName>
</protein>
<evidence type="ECO:0000313" key="2">
    <source>
        <dbReference type="EMBL" id="OJT07225.1"/>
    </source>
</evidence>
<feature type="region of interest" description="Disordered" evidence="1">
    <location>
        <begin position="270"/>
        <end position="295"/>
    </location>
</feature>
<proteinExistence type="predicted"/>
<sequence>MPLAAVPTEVVELILIFAAAANSPQTVAAFSQTCRAHRELVYGAPDSHLWREIFLATFDDPRESGGGPGWHDAEALKHTRPRDVPFDWGVEYRKRVWAAHYIARKVESTSLRQEDLEEPADLEEVRRTIPALDALVSVVHTASPCPPSFVFSFIPTPGEDPESRLTVGATYPTFPPLPQAMQRRIPSSIPSVGPSYAGNGSPKTLGGRNMAWLTQVLANGYPPAVTARFSGKKWEGGVAGQYLCEDEFREMQTAGRLIACTGFIPIPHNTAPPTSPVDSPLPEPPAASYLSEEAQRKRARRLARMRVYNMRYLGRERHWGPFLPCEDRKVRPTGAPIDDELLQPILALFRLPGHDDDDDAEEGAEDADGHDHDHDDDDEEQDEDGDDEPHGDGAAGEGTTTPPGAPGQLRPSSEPPSLPSPAQLRPDWAYLAAVRTLVEANLREAFGGADLNGLFSLEGLRPGSAPWDASHYAPAASTDSAVGNGKGKAKATDSDSEEVEGWDWAGVTGVWKSVPH</sequence>
<feature type="region of interest" description="Disordered" evidence="1">
    <location>
        <begin position="352"/>
        <end position="422"/>
    </location>
</feature>
<feature type="compositionally biased region" description="Acidic residues" evidence="1">
    <location>
        <begin position="355"/>
        <end position="366"/>
    </location>
</feature>
<evidence type="ECO:0000256" key="1">
    <source>
        <dbReference type="SAM" id="MobiDB-lite"/>
    </source>
</evidence>
<dbReference type="AlphaFoldDB" id="A0A1M2VI02"/>
<dbReference type="Proteomes" id="UP000184267">
    <property type="component" value="Unassembled WGS sequence"/>
</dbReference>
<accession>A0A1M2VI02</accession>
<feature type="region of interest" description="Disordered" evidence="1">
    <location>
        <begin position="471"/>
        <end position="502"/>
    </location>
</feature>
<comment type="caution">
    <text evidence="2">The sequence shown here is derived from an EMBL/GenBank/DDBJ whole genome shotgun (WGS) entry which is preliminary data.</text>
</comment>
<evidence type="ECO:0008006" key="4">
    <source>
        <dbReference type="Google" id="ProtNLM"/>
    </source>
</evidence>
<feature type="compositionally biased region" description="Pro residues" evidence="1">
    <location>
        <begin position="273"/>
        <end position="285"/>
    </location>
</feature>
<dbReference type="EMBL" id="MNAD01001207">
    <property type="protein sequence ID" value="OJT07225.1"/>
    <property type="molecule type" value="Genomic_DNA"/>
</dbReference>
<dbReference type="OrthoDB" id="3226064at2759"/>
<dbReference type="STRING" id="154538.A0A1M2VI02"/>
<organism evidence="2 3">
    <name type="scientific">Trametes pubescens</name>
    <name type="common">White-rot fungus</name>
    <dbReference type="NCBI Taxonomy" id="154538"/>
    <lineage>
        <taxon>Eukaryota</taxon>
        <taxon>Fungi</taxon>
        <taxon>Dikarya</taxon>
        <taxon>Basidiomycota</taxon>
        <taxon>Agaricomycotina</taxon>
        <taxon>Agaricomycetes</taxon>
        <taxon>Polyporales</taxon>
        <taxon>Polyporaceae</taxon>
        <taxon>Trametes</taxon>
    </lineage>
</organism>
<keyword evidence="3" id="KW-1185">Reference proteome</keyword>
<feature type="compositionally biased region" description="Acidic residues" evidence="1">
    <location>
        <begin position="374"/>
        <end position="389"/>
    </location>
</feature>
<name>A0A1M2VI02_TRAPU</name>
<reference evidence="2 3" key="1">
    <citation type="submission" date="2016-10" db="EMBL/GenBank/DDBJ databases">
        <title>Genome sequence of the basidiomycete white-rot fungus Trametes pubescens.</title>
        <authorList>
            <person name="Makela M.R."/>
            <person name="Granchi Z."/>
            <person name="Peng M."/>
            <person name="De Vries R.P."/>
            <person name="Grigoriev I."/>
            <person name="Riley R."/>
            <person name="Hilden K."/>
        </authorList>
    </citation>
    <scope>NUCLEOTIDE SEQUENCE [LARGE SCALE GENOMIC DNA]</scope>
    <source>
        <strain evidence="2 3">FBCC735</strain>
    </source>
</reference>
<evidence type="ECO:0000313" key="3">
    <source>
        <dbReference type="Proteomes" id="UP000184267"/>
    </source>
</evidence>
<dbReference type="OMA" id="CVCWMDY"/>
<gene>
    <name evidence="2" type="ORF">TRAPUB_1902</name>
</gene>